<feature type="compositionally biased region" description="Polar residues" evidence="1">
    <location>
        <begin position="19"/>
        <end position="28"/>
    </location>
</feature>
<dbReference type="Proteomes" id="UP000826802">
    <property type="component" value="Chromosome"/>
</dbReference>
<sequence length="93" mass="10865">MTEKNNNWPRKHHGEHNSAGRTGNTNFDTPGLKKVEKMILMQKLPLVERTLITIYSAESQIYSSIEMKLEIRRNRIRRITVRLCGIPLFLCLN</sequence>
<proteinExistence type="predicted"/>
<evidence type="ECO:0000256" key="1">
    <source>
        <dbReference type="SAM" id="MobiDB-lite"/>
    </source>
</evidence>
<dbReference type="AlphaFoldDB" id="A0AAJ4P7H1"/>
<dbReference type="RefSeq" id="WP_219502622.1">
    <property type="nucleotide sequence ID" value="NZ_CP079981.1"/>
</dbReference>
<accession>A0AAJ4P7H1</accession>
<protein>
    <submittedName>
        <fullName evidence="2">Uncharacterized protein</fullName>
    </submittedName>
</protein>
<reference evidence="2 3" key="1">
    <citation type="submission" date="2021-07" db="EMBL/GenBank/DDBJ databases">
        <title>Prevalence and characterization of methicillin-resistant Macrococcus spp. in food producing animals and meat in Switzerland in 2019.</title>
        <authorList>
            <person name="Keller J.E."/>
            <person name="Schwendener S."/>
            <person name="Neuenschwander J."/>
            <person name="Overesch G."/>
            <person name="Perreten V."/>
        </authorList>
    </citation>
    <scope>NUCLEOTIDE SEQUENCE [LARGE SCALE GENOMIC DNA]</scope>
    <source>
        <strain evidence="2 3">19Msa0936</strain>
    </source>
</reference>
<evidence type="ECO:0000313" key="3">
    <source>
        <dbReference type="Proteomes" id="UP000826802"/>
    </source>
</evidence>
<evidence type="ECO:0000313" key="2">
    <source>
        <dbReference type="EMBL" id="QYA41796.1"/>
    </source>
</evidence>
<gene>
    <name evidence="2" type="ORF">KYI11_09145</name>
</gene>
<keyword evidence="3" id="KW-1185">Reference proteome</keyword>
<feature type="region of interest" description="Disordered" evidence="1">
    <location>
        <begin position="1"/>
        <end position="29"/>
    </location>
</feature>
<organism evidence="2 3">
    <name type="scientific">Macrococcoides bohemicum</name>
    <dbReference type="NCBI Taxonomy" id="1903056"/>
    <lineage>
        <taxon>Bacteria</taxon>
        <taxon>Bacillati</taxon>
        <taxon>Bacillota</taxon>
        <taxon>Bacilli</taxon>
        <taxon>Bacillales</taxon>
        <taxon>Staphylococcaceae</taxon>
        <taxon>Macrococcoides</taxon>
    </lineage>
</organism>
<dbReference type="EMBL" id="CP079981">
    <property type="protein sequence ID" value="QYA41796.1"/>
    <property type="molecule type" value="Genomic_DNA"/>
</dbReference>
<name>A0AAJ4P7H1_9STAP</name>